<keyword evidence="2" id="KW-1185">Reference proteome</keyword>
<dbReference type="Proteomes" id="UP001377804">
    <property type="component" value="Unassembled WGS sequence"/>
</dbReference>
<evidence type="ECO:0000313" key="2">
    <source>
        <dbReference type="Proteomes" id="UP001377804"/>
    </source>
</evidence>
<organism evidence="1 2">
    <name type="scientific">Holzapfeliella saturejae</name>
    <dbReference type="NCBI Taxonomy" id="3082953"/>
    <lineage>
        <taxon>Bacteria</taxon>
        <taxon>Bacillati</taxon>
        <taxon>Bacillota</taxon>
        <taxon>Bacilli</taxon>
        <taxon>Lactobacillales</taxon>
        <taxon>Lactobacillaceae</taxon>
        <taxon>Holzapfeliella</taxon>
    </lineage>
</organism>
<reference evidence="1 2" key="1">
    <citation type="submission" date="2023-10" db="EMBL/GenBank/DDBJ databases">
        <title>Holzapfeliella saturejae sp. nov. isolated from Satureja montana flowers.</title>
        <authorList>
            <person name="Alcantara C."/>
            <person name="Zuniga M."/>
            <person name="Landete J.M."/>
            <person name="Monedero V."/>
        </authorList>
    </citation>
    <scope>NUCLEOTIDE SEQUENCE [LARGE SCALE GENOMIC DNA]</scope>
    <source>
        <strain evidence="1 2">He02</strain>
    </source>
</reference>
<accession>A0ABU8SI12</accession>
<dbReference type="EMBL" id="JAWMWG010000006">
    <property type="protein sequence ID" value="MEJ6349013.1"/>
    <property type="molecule type" value="Genomic_DNA"/>
</dbReference>
<dbReference type="RefSeq" id="WP_339970558.1">
    <property type="nucleotide sequence ID" value="NZ_JAWMWG010000006.1"/>
</dbReference>
<protein>
    <submittedName>
        <fullName evidence="1">Uncharacterized protein</fullName>
    </submittedName>
</protein>
<sequence length="131" mass="15010">MQKIINTTSGDIRLRSSAATVIFYKSEFGKDFFSDAIATAKMFESLSFKEGEEPDFSELSMEEIERIDLSLIYQMLWCFARGADKNIEPLADWLDNYDDLPLEEVTPAISELMEATFKTTKKSKLKTNQKN</sequence>
<name>A0ABU8SI12_9LACO</name>
<gene>
    <name evidence="1" type="ORF">R4Y45_07240</name>
</gene>
<proteinExistence type="predicted"/>
<comment type="caution">
    <text evidence="1">The sequence shown here is derived from an EMBL/GenBank/DDBJ whole genome shotgun (WGS) entry which is preliminary data.</text>
</comment>
<evidence type="ECO:0000313" key="1">
    <source>
        <dbReference type="EMBL" id="MEJ6349013.1"/>
    </source>
</evidence>